<feature type="compositionally biased region" description="Low complexity" evidence="1">
    <location>
        <begin position="419"/>
        <end position="435"/>
    </location>
</feature>
<keyword evidence="2" id="KW-1133">Transmembrane helix</keyword>
<dbReference type="Proteomes" id="UP000054771">
    <property type="component" value="Unassembled WGS sequence"/>
</dbReference>
<evidence type="ECO:0000313" key="4">
    <source>
        <dbReference type="Proteomes" id="UP000054771"/>
    </source>
</evidence>
<feature type="transmembrane region" description="Helical" evidence="2">
    <location>
        <begin position="219"/>
        <end position="238"/>
    </location>
</feature>
<feature type="region of interest" description="Disordered" evidence="1">
    <location>
        <begin position="403"/>
        <end position="444"/>
    </location>
</feature>
<feature type="transmembrane region" description="Helical" evidence="2">
    <location>
        <begin position="334"/>
        <end position="355"/>
    </location>
</feature>
<feature type="transmembrane region" description="Helical" evidence="2">
    <location>
        <begin position="142"/>
        <end position="164"/>
    </location>
</feature>
<feature type="transmembrane region" description="Helical" evidence="2">
    <location>
        <begin position="176"/>
        <end position="199"/>
    </location>
</feature>
<dbReference type="AlphaFoldDB" id="A0A0U5G7Z8"/>
<evidence type="ECO:0000256" key="1">
    <source>
        <dbReference type="SAM" id="MobiDB-lite"/>
    </source>
</evidence>
<accession>A0A0U5G7Z8</accession>
<feature type="region of interest" description="Disordered" evidence="1">
    <location>
        <begin position="34"/>
        <end position="57"/>
    </location>
</feature>
<feature type="transmembrane region" description="Helical" evidence="2">
    <location>
        <begin position="250"/>
        <end position="273"/>
    </location>
</feature>
<dbReference type="EMBL" id="CDMC01000010">
    <property type="protein sequence ID" value="CEL08129.1"/>
    <property type="molecule type" value="Genomic_DNA"/>
</dbReference>
<protein>
    <submittedName>
        <fullName evidence="3">Uncharacterized protein</fullName>
    </submittedName>
</protein>
<proteinExistence type="predicted"/>
<keyword evidence="2" id="KW-0472">Membrane</keyword>
<reference evidence="4" key="1">
    <citation type="journal article" date="2016" name="Genome Announc.">
        <title>Draft genome sequences of fungus Aspergillus calidoustus.</title>
        <authorList>
            <person name="Horn F."/>
            <person name="Linde J."/>
            <person name="Mattern D.J."/>
            <person name="Walther G."/>
            <person name="Guthke R."/>
            <person name="Scherlach K."/>
            <person name="Martin K."/>
            <person name="Brakhage A.A."/>
            <person name="Petzke L."/>
            <person name="Valiante V."/>
        </authorList>
    </citation>
    <scope>NUCLEOTIDE SEQUENCE [LARGE SCALE GENOMIC DNA]</scope>
    <source>
        <strain evidence="4">SF006504</strain>
    </source>
</reference>
<keyword evidence="4" id="KW-1185">Reference proteome</keyword>
<dbReference type="OrthoDB" id="4507588at2759"/>
<keyword evidence="2" id="KW-0812">Transmembrane</keyword>
<feature type="compositionally biased region" description="Low complexity" evidence="1">
    <location>
        <begin position="38"/>
        <end position="57"/>
    </location>
</feature>
<dbReference type="OMA" id="QITIAFH"/>
<feature type="transmembrane region" description="Helical" evidence="2">
    <location>
        <begin position="375"/>
        <end position="395"/>
    </location>
</feature>
<sequence length="459" mass="49761">MSDYLDDLLDDYGIDSSDLSDYGLDSSDLDYLDDYVDDYYPTGTDTSSSLPTSGSSSDDYYGYDDSDFDYDDLLNGSDSNDDSSSGSYDFGGSSGFGDSDTPISGDLPPGYGSLGSDYSFSSTSDSCVTDAAFQTTGPRVDLAFDVIFLVLFLLIGGLAVFRLLRSKSKGAALGRWFLFPVSLFFAILYLLIDFITLILNQCIMMRSDKYQLAQIAVTWFDNLSVFLLIVLILLPICLKLQQGGGKIASLTLIVHSVWLGLTGIFLIVSLATFTRIQDAIYRSGDSIDSDLPEASRDVTMTYYVFLFLAALLGGANLFFALFRRANIRKGSLLLAIPTLIISTLGLTLVLMGGYADLSYGNRTRSASSYEKSQDAQVFLERFFYVLAFISALMIAGSHQAGDDSATTAQQPVGAPPLQPQMAQNQGLPQQPQQQQYYSASPVEGTVHAPVPVPAAYGHA</sequence>
<name>A0A0U5G7Z8_ASPCI</name>
<feature type="transmembrane region" description="Helical" evidence="2">
    <location>
        <begin position="300"/>
        <end position="322"/>
    </location>
</feature>
<evidence type="ECO:0000313" key="3">
    <source>
        <dbReference type="EMBL" id="CEL08129.1"/>
    </source>
</evidence>
<evidence type="ECO:0000256" key="2">
    <source>
        <dbReference type="SAM" id="Phobius"/>
    </source>
</evidence>
<organism evidence="3 4">
    <name type="scientific">Aspergillus calidoustus</name>
    <dbReference type="NCBI Taxonomy" id="454130"/>
    <lineage>
        <taxon>Eukaryota</taxon>
        <taxon>Fungi</taxon>
        <taxon>Dikarya</taxon>
        <taxon>Ascomycota</taxon>
        <taxon>Pezizomycotina</taxon>
        <taxon>Eurotiomycetes</taxon>
        <taxon>Eurotiomycetidae</taxon>
        <taxon>Eurotiales</taxon>
        <taxon>Aspergillaceae</taxon>
        <taxon>Aspergillus</taxon>
        <taxon>Aspergillus subgen. Nidulantes</taxon>
    </lineage>
</organism>
<gene>
    <name evidence="3" type="ORF">ASPCAL11282</name>
</gene>